<feature type="signal peptide" evidence="1">
    <location>
        <begin position="1"/>
        <end position="22"/>
    </location>
</feature>
<evidence type="ECO:0008006" key="4">
    <source>
        <dbReference type="Google" id="ProtNLM"/>
    </source>
</evidence>
<comment type="caution">
    <text evidence="2">The sequence shown here is derived from an EMBL/GenBank/DDBJ whole genome shotgun (WGS) entry which is preliminary data.</text>
</comment>
<feature type="chain" id="PRO_5012195178" description="TonB-dependent receptor" evidence="1">
    <location>
        <begin position="23"/>
        <end position="67"/>
    </location>
</feature>
<evidence type="ECO:0000313" key="3">
    <source>
        <dbReference type="Proteomes" id="UP000198336"/>
    </source>
</evidence>
<dbReference type="Pfam" id="PF13715">
    <property type="entry name" value="CarbopepD_reg_2"/>
    <property type="match status" value="1"/>
</dbReference>
<protein>
    <recommendedName>
        <fullName evidence="4">TonB-dependent receptor</fullName>
    </recommendedName>
</protein>
<evidence type="ECO:0000313" key="2">
    <source>
        <dbReference type="EMBL" id="OXB02615.1"/>
    </source>
</evidence>
<dbReference type="Gene3D" id="2.60.40.1120">
    <property type="entry name" value="Carboxypeptidase-like, regulatory domain"/>
    <property type="match status" value="1"/>
</dbReference>
<organism evidence="2 3">
    <name type="scientific">Flavobacterium oncorhynchi</name>
    <dbReference type="NCBI Taxonomy" id="728056"/>
    <lineage>
        <taxon>Bacteria</taxon>
        <taxon>Pseudomonadati</taxon>
        <taxon>Bacteroidota</taxon>
        <taxon>Flavobacteriia</taxon>
        <taxon>Flavobacteriales</taxon>
        <taxon>Flavobacteriaceae</taxon>
        <taxon>Flavobacterium</taxon>
    </lineage>
</organism>
<dbReference type="InterPro" id="IPR008969">
    <property type="entry name" value="CarboxyPept-like_regulatory"/>
</dbReference>
<proteinExistence type="predicted"/>
<accession>A0A226I8C4</accession>
<dbReference type="AlphaFoldDB" id="A0A226I8C4"/>
<dbReference type="EMBL" id="MUHA01000004">
    <property type="protein sequence ID" value="OXB02615.1"/>
    <property type="molecule type" value="Genomic_DNA"/>
</dbReference>
<dbReference type="Proteomes" id="UP000198336">
    <property type="component" value="Unassembled WGS sequence"/>
</dbReference>
<gene>
    <name evidence="2" type="ORF">B0A75_03060</name>
</gene>
<reference evidence="2 3" key="1">
    <citation type="submission" date="2016-11" db="EMBL/GenBank/DDBJ databases">
        <title>Whole genomes of Flavobacteriaceae.</title>
        <authorList>
            <person name="Stine C."/>
            <person name="Li C."/>
            <person name="Tadesse D."/>
        </authorList>
    </citation>
    <scope>NUCLEOTIDE SEQUENCE [LARGE SCALE GENOMIC DNA]</scope>
    <source>
        <strain evidence="2 3">CCUG 59446</strain>
    </source>
</reference>
<dbReference type="SUPFAM" id="SSF49464">
    <property type="entry name" value="Carboxypeptidase regulatory domain-like"/>
    <property type="match status" value="1"/>
</dbReference>
<evidence type="ECO:0000256" key="1">
    <source>
        <dbReference type="SAM" id="SignalP"/>
    </source>
</evidence>
<name>A0A226I8C4_9FLAO</name>
<sequence length="67" mass="7248">MIKMKQIMLILAIIFTSQMSFAQVKTIKGLVSDQNGLPLPGVSIIIQGTKTATQSDYDGKYTIQASA</sequence>
<keyword evidence="3" id="KW-1185">Reference proteome</keyword>
<keyword evidence="1" id="KW-0732">Signal</keyword>